<dbReference type="Gene3D" id="1.20.1420.10">
    <property type="entry name" value="Talin, central domain"/>
    <property type="match status" value="1"/>
</dbReference>
<proteinExistence type="predicted"/>
<dbReference type="Proteomes" id="UP000095280">
    <property type="component" value="Unplaced"/>
</dbReference>
<name>A0A1I8FER5_9PLAT</name>
<evidence type="ECO:0000313" key="3">
    <source>
        <dbReference type="WBParaSite" id="maker-unitig_31096-snap-gene-0.1-mRNA-1"/>
    </source>
</evidence>
<evidence type="ECO:0000256" key="1">
    <source>
        <dbReference type="SAM" id="MobiDB-lite"/>
    </source>
</evidence>
<accession>A0A1I8FER5</accession>
<dbReference type="AlphaFoldDB" id="A0A1I8FER5"/>
<evidence type="ECO:0000313" key="2">
    <source>
        <dbReference type="Proteomes" id="UP000095280"/>
    </source>
</evidence>
<organism evidence="2 3">
    <name type="scientific">Macrostomum lignano</name>
    <dbReference type="NCBI Taxonomy" id="282301"/>
    <lineage>
        <taxon>Eukaryota</taxon>
        <taxon>Metazoa</taxon>
        <taxon>Spiralia</taxon>
        <taxon>Lophotrochozoa</taxon>
        <taxon>Platyhelminthes</taxon>
        <taxon>Rhabditophora</taxon>
        <taxon>Macrostomorpha</taxon>
        <taxon>Macrostomida</taxon>
        <taxon>Macrostomidae</taxon>
        <taxon>Macrostomum</taxon>
    </lineage>
</organism>
<dbReference type="WBParaSite" id="maker-unitig_31096-snap-gene-0.1-mRNA-1">
    <property type="protein sequence ID" value="maker-unitig_31096-snap-gene-0.1-mRNA-1"/>
    <property type="gene ID" value="maker-unitig_31096-snap-gene-0.1"/>
</dbReference>
<feature type="region of interest" description="Disordered" evidence="1">
    <location>
        <begin position="106"/>
        <end position="185"/>
    </location>
</feature>
<sequence length="185" mass="19970">RLRTRAQRPEYWRFLKDSAKNLVSNVTSLLKTVKTVEETSPAEATRALEASIRFCQSEELKICPTPSKQSARDGRRRTPREKSLLATCVSGVNLACAMYSSQINSSSASVQPSSDQPSWLGIAEYPGQGEDSAENAQEEVDKAVSQVEDVVPAAQRPQLNPGAGDKSASRKSAPPPVAAKTVGLR</sequence>
<keyword evidence="2" id="KW-1185">Reference proteome</keyword>
<reference evidence="3" key="1">
    <citation type="submission" date="2016-11" db="UniProtKB">
        <authorList>
            <consortium name="WormBaseParasite"/>
        </authorList>
    </citation>
    <scope>IDENTIFICATION</scope>
</reference>
<protein>
    <submittedName>
        <fullName evidence="3">RUN domain-containing protein</fullName>
    </submittedName>
</protein>
<feature type="compositionally biased region" description="Low complexity" evidence="1">
    <location>
        <begin position="106"/>
        <end position="118"/>
    </location>
</feature>